<feature type="transmembrane region" description="Helical" evidence="9">
    <location>
        <begin position="113"/>
        <end position="134"/>
    </location>
</feature>
<dbReference type="PANTHER" id="PTHR48021:SF47">
    <property type="entry name" value="GH17672P"/>
    <property type="match status" value="1"/>
</dbReference>
<keyword evidence="2" id="KW-0813">Transport</keyword>
<dbReference type="PROSITE" id="PS00217">
    <property type="entry name" value="SUGAR_TRANSPORT_2"/>
    <property type="match status" value="1"/>
</dbReference>
<dbReference type="InterPro" id="IPR020846">
    <property type="entry name" value="MFS_dom"/>
</dbReference>
<feature type="transmembrane region" description="Helical" evidence="9">
    <location>
        <begin position="146"/>
        <end position="165"/>
    </location>
</feature>
<evidence type="ECO:0000256" key="6">
    <source>
        <dbReference type="ARBA" id="ARBA00022989"/>
    </source>
</evidence>
<dbReference type="Pfam" id="PF00083">
    <property type="entry name" value="Sugar_tr"/>
    <property type="match status" value="1"/>
</dbReference>
<evidence type="ECO:0000256" key="7">
    <source>
        <dbReference type="ARBA" id="ARBA00023136"/>
    </source>
</evidence>
<reference evidence="12" key="1">
    <citation type="submission" date="2025-08" db="UniProtKB">
        <authorList>
            <consortium name="RefSeq"/>
        </authorList>
    </citation>
    <scope>IDENTIFICATION</scope>
    <source>
        <tissue evidence="12">Gonads</tissue>
    </source>
</reference>
<dbReference type="PROSITE" id="PS50850">
    <property type="entry name" value="MFS"/>
    <property type="match status" value="1"/>
</dbReference>
<evidence type="ECO:0000313" key="11">
    <source>
        <dbReference type="Proteomes" id="UP000504635"/>
    </source>
</evidence>
<feature type="transmembrane region" description="Helical" evidence="9">
    <location>
        <begin position="60"/>
        <end position="80"/>
    </location>
</feature>
<evidence type="ECO:0000256" key="4">
    <source>
        <dbReference type="ARBA" id="ARBA00022597"/>
    </source>
</evidence>
<keyword evidence="8" id="KW-0325">Glycoprotein</keyword>
<sequence length="458" mass="49923">MFEKSKSINWLLYFSVFSANLAVFASGGCWTWTSPVLPKLKSEDFSVNVLGRPVTVKEEAWIVSFMQLGLICSTPVSLLLHKFFTKKNILLIVTVPLVLTHILLMFADQIVYFFVARFFMGMTTGSLWTVLPSYVAEIAPDSNRGFLGTIVGVMGAAGSMVSYLVGPYVSLLTFSIVNLIPLVLFFIFYGLFSPDSPYDLIIKGKLAEAESSLSKLRCNSNVEKELNHISSSINSGNNKTFIDLFRDRGLKKALKIGMLLMAFQQLSGIGAVLSYTETIFLMAGSTIRADISASVVGGVSLFSVIISSRLIDTMGRKILLVISCTLAFISLSALSVYFLLSDNGVDTSPIFWLPIVSLIAYVLGLNIGLAALPWVILGEVFSSNVKNSASFIVCVTNYVICLGVTISFSYLVQLAGIGSTFLVFAVIMLAGAIYCYTVVPETKGKSFQDIQIMLNVKT</sequence>
<dbReference type="OrthoDB" id="4142200at2759"/>
<dbReference type="Proteomes" id="UP000504635">
    <property type="component" value="Unplaced"/>
</dbReference>
<dbReference type="PROSITE" id="PS51257">
    <property type="entry name" value="PROKAR_LIPOPROTEIN"/>
    <property type="match status" value="1"/>
</dbReference>
<dbReference type="GO" id="GO:0022857">
    <property type="term" value="F:transmembrane transporter activity"/>
    <property type="evidence" value="ECO:0007669"/>
    <property type="project" value="InterPro"/>
</dbReference>
<feature type="transmembrane region" description="Helical" evidence="9">
    <location>
        <begin position="318"/>
        <end position="340"/>
    </location>
</feature>
<feature type="transmembrane region" description="Helical" evidence="9">
    <location>
        <begin position="256"/>
        <end position="275"/>
    </location>
</feature>
<evidence type="ECO:0000256" key="1">
    <source>
        <dbReference type="ARBA" id="ARBA00004651"/>
    </source>
</evidence>
<dbReference type="InterPro" id="IPR005829">
    <property type="entry name" value="Sugar_transporter_CS"/>
</dbReference>
<evidence type="ECO:0000256" key="5">
    <source>
        <dbReference type="ARBA" id="ARBA00022692"/>
    </source>
</evidence>
<evidence type="ECO:0000256" key="8">
    <source>
        <dbReference type="ARBA" id="ARBA00023180"/>
    </source>
</evidence>
<keyword evidence="4" id="KW-0762">Sugar transport</keyword>
<dbReference type="PRINTS" id="PR00171">
    <property type="entry name" value="SUGRTRNSPORT"/>
</dbReference>
<accession>A0A6J2XQD3</accession>
<dbReference type="InParanoid" id="A0A6J2XQD3"/>
<dbReference type="KEGG" id="soy:115880073"/>
<dbReference type="GO" id="GO:0005886">
    <property type="term" value="C:plasma membrane"/>
    <property type="evidence" value="ECO:0007669"/>
    <property type="project" value="UniProtKB-SubCell"/>
</dbReference>
<evidence type="ECO:0000256" key="2">
    <source>
        <dbReference type="ARBA" id="ARBA00022448"/>
    </source>
</evidence>
<dbReference type="GeneID" id="115880073"/>
<name>A0A6J2XQD3_SITOR</name>
<dbReference type="InterPro" id="IPR003663">
    <property type="entry name" value="Sugar/inositol_transpt"/>
</dbReference>
<dbReference type="PANTHER" id="PTHR48021">
    <property type="match status" value="1"/>
</dbReference>
<dbReference type="InterPro" id="IPR036259">
    <property type="entry name" value="MFS_trans_sf"/>
</dbReference>
<evidence type="ECO:0000313" key="12">
    <source>
        <dbReference type="RefSeq" id="XP_030753060.1"/>
    </source>
</evidence>
<dbReference type="InterPro" id="IPR005828">
    <property type="entry name" value="MFS_sugar_transport-like"/>
</dbReference>
<protein>
    <submittedName>
        <fullName evidence="12">Facilitated trehalose transporter Tret1-like</fullName>
    </submittedName>
</protein>
<feature type="transmembrane region" description="Helical" evidence="9">
    <location>
        <begin position="352"/>
        <end position="377"/>
    </location>
</feature>
<proteinExistence type="predicted"/>
<organism evidence="11 12">
    <name type="scientific">Sitophilus oryzae</name>
    <name type="common">Rice weevil</name>
    <name type="synonym">Curculio oryzae</name>
    <dbReference type="NCBI Taxonomy" id="7048"/>
    <lineage>
        <taxon>Eukaryota</taxon>
        <taxon>Metazoa</taxon>
        <taxon>Ecdysozoa</taxon>
        <taxon>Arthropoda</taxon>
        <taxon>Hexapoda</taxon>
        <taxon>Insecta</taxon>
        <taxon>Pterygota</taxon>
        <taxon>Neoptera</taxon>
        <taxon>Endopterygota</taxon>
        <taxon>Coleoptera</taxon>
        <taxon>Polyphaga</taxon>
        <taxon>Cucujiformia</taxon>
        <taxon>Curculionidae</taxon>
        <taxon>Dryophthorinae</taxon>
        <taxon>Sitophilus</taxon>
    </lineage>
</organism>
<feature type="transmembrane region" description="Helical" evidence="9">
    <location>
        <begin position="389"/>
        <end position="411"/>
    </location>
</feature>
<dbReference type="SUPFAM" id="SSF103473">
    <property type="entry name" value="MFS general substrate transporter"/>
    <property type="match status" value="1"/>
</dbReference>
<feature type="domain" description="Major facilitator superfamily (MFS) profile" evidence="10">
    <location>
        <begin position="8"/>
        <end position="443"/>
    </location>
</feature>
<feature type="transmembrane region" description="Helical" evidence="9">
    <location>
        <begin position="287"/>
        <end position="306"/>
    </location>
</feature>
<dbReference type="FunFam" id="1.20.1250.20:FF:000218">
    <property type="entry name" value="facilitated trehalose transporter Tret1"/>
    <property type="match status" value="1"/>
</dbReference>
<keyword evidence="6 9" id="KW-1133">Transmembrane helix</keyword>
<gene>
    <name evidence="12" type="primary">LOC115880073</name>
</gene>
<dbReference type="InterPro" id="IPR050549">
    <property type="entry name" value="MFS_Trehalose_Transporter"/>
</dbReference>
<comment type="subcellular location">
    <subcellularLocation>
        <location evidence="1">Cell membrane</location>
        <topology evidence="1">Multi-pass membrane protein</topology>
    </subcellularLocation>
</comment>
<evidence type="ECO:0000256" key="3">
    <source>
        <dbReference type="ARBA" id="ARBA00022475"/>
    </source>
</evidence>
<feature type="transmembrane region" description="Helical" evidence="9">
    <location>
        <begin position="417"/>
        <end position="439"/>
    </location>
</feature>
<keyword evidence="5 9" id="KW-0812">Transmembrane</keyword>
<evidence type="ECO:0000256" key="9">
    <source>
        <dbReference type="SAM" id="Phobius"/>
    </source>
</evidence>
<keyword evidence="7 9" id="KW-0472">Membrane</keyword>
<dbReference type="Gene3D" id="1.20.1250.20">
    <property type="entry name" value="MFS general substrate transporter like domains"/>
    <property type="match status" value="1"/>
</dbReference>
<keyword evidence="11" id="KW-1185">Reference proteome</keyword>
<feature type="transmembrane region" description="Helical" evidence="9">
    <location>
        <begin position="89"/>
        <end position="107"/>
    </location>
</feature>
<dbReference type="AlphaFoldDB" id="A0A6J2XQD3"/>
<keyword evidence="3" id="KW-1003">Cell membrane</keyword>
<feature type="transmembrane region" description="Helical" evidence="9">
    <location>
        <begin position="171"/>
        <end position="192"/>
    </location>
</feature>
<dbReference type="RefSeq" id="XP_030753060.1">
    <property type="nucleotide sequence ID" value="XM_030897200.1"/>
</dbReference>
<evidence type="ECO:0000259" key="10">
    <source>
        <dbReference type="PROSITE" id="PS50850"/>
    </source>
</evidence>
<feature type="transmembrane region" description="Helical" evidence="9">
    <location>
        <begin position="12"/>
        <end position="33"/>
    </location>
</feature>